<reference evidence="2" key="1">
    <citation type="submission" date="2021-02" db="EMBL/GenBank/DDBJ databases">
        <authorList>
            <person name="Nowell W R."/>
        </authorList>
    </citation>
    <scope>NUCLEOTIDE SEQUENCE</scope>
    <source>
        <strain evidence="2">Ploen Becks lab</strain>
    </source>
</reference>
<accession>A0A814IVS8</accession>
<organism evidence="2 3">
    <name type="scientific">Brachionus calyciflorus</name>
    <dbReference type="NCBI Taxonomy" id="104777"/>
    <lineage>
        <taxon>Eukaryota</taxon>
        <taxon>Metazoa</taxon>
        <taxon>Spiralia</taxon>
        <taxon>Gnathifera</taxon>
        <taxon>Rotifera</taxon>
        <taxon>Eurotatoria</taxon>
        <taxon>Monogononta</taxon>
        <taxon>Pseudotrocha</taxon>
        <taxon>Ploima</taxon>
        <taxon>Brachionidae</taxon>
        <taxon>Brachionus</taxon>
    </lineage>
</organism>
<proteinExistence type="predicted"/>
<dbReference type="EMBL" id="CAJNOC010004713">
    <property type="protein sequence ID" value="CAF1031149.1"/>
    <property type="molecule type" value="Genomic_DNA"/>
</dbReference>
<feature type="non-terminal residue" evidence="2">
    <location>
        <position position="102"/>
    </location>
</feature>
<protein>
    <submittedName>
        <fullName evidence="2">Uncharacterized protein</fullName>
    </submittedName>
</protein>
<gene>
    <name evidence="2" type="ORF">OXX778_LOCUS17870</name>
</gene>
<dbReference type="AlphaFoldDB" id="A0A814IVS8"/>
<evidence type="ECO:0000256" key="1">
    <source>
        <dbReference type="SAM" id="SignalP"/>
    </source>
</evidence>
<feature type="signal peptide" evidence="1">
    <location>
        <begin position="1"/>
        <end position="31"/>
    </location>
</feature>
<evidence type="ECO:0000313" key="3">
    <source>
        <dbReference type="Proteomes" id="UP000663879"/>
    </source>
</evidence>
<sequence>MKIFSNVKFKITFQSIKYLILILSVIKLAQCECELPDEVVGEFYSYENGYETFTNMYKSGSIKRKQYSREAGAGASGDSMSTLKLQSDELGSCVSLAKYYQK</sequence>
<dbReference type="Proteomes" id="UP000663879">
    <property type="component" value="Unassembled WGS sequence"/>
</dbReference>
<evidence type="ECO:0000313" key="2">
    <source>
        <dbReference type="EMBL" id="CAF1031149.1"/>
    </source>
</evidence>
<feature type="chain" id="PRO_5032710144" evidence="1">
    <location>
        <begin position="32"/>
        <end position="102"/>
    </location>
</feature>
<keyword evidence="1" id="KW-0732">Signal</keyword>
<name>A0A814IVS8_9BILA</name>
<dbReference type="OrthoDB" id="9982946at2759"/>
<keyword evidence="3" id="KW-1185">Reference proteome</keyword>
<comment type="caution">
    <text evidence="2">The sequence shown here is derived from an EMBL/GenBank/DDBJ whole genome shotgun (WGS) entry which is preliminary data.</text>
</comment>